<dbReference type="PaxDb" id="4097-A0A1S3Z020"/>
<dbReference type="GeneID" id="107781269"/>
<organism evidence="1 2">
    <name type="scientific">Nicotiana tabacum</name>
    <name type="common">Common tobacco</name>
    <dbReference type="NCBI Taxonomy" id="4097"/>
    <lineage>
        <taxon>Eukaryota</taxon>
        <taxon>Viridiplantae</taxon>
        <taxon>Streptophyta</taxon>
        <taxon>Embryophyta</taxon>
        <taxon>Tracheophyta</taxon>
        <taxon>Spermatophyta</taxon>
        <taxon>Magnoliopsida</taxon>
        <taxon>eudicotyledons</taxon>
        <taxon>Gunneridae</taxon>
        <taxon>Pentapetalae</taxon>
        <taxon>asterids</taxon>
        <taxon>lamiids</taxon>
        <taxon>Solanales</taxon>
        <taxon>Solanaceae</taxon>
        <taxon>Nicotianoideae</taxon>
        <taxon>Nicotianeae</taxon>
        <taxon>Nicotiana</taxon>
    </lineage>
</organism>
<dbReference type="OMA" id="QVTYLEE"/>
<evidence type="ECO:0000313" key="2">
    <source>
        <dbReference type="RefSeq" id="XP_016457442.1"/>
    </source>
</evidence>
<dbReference type="KEGG" id="nta:107781269"/>
<proteinExistence type="predicted"/>
<sequence>MKFLADFLSCYSGSVSESSHKMEACTLVQVTCIEENTTKGRKLARRNSSSKGLWQPSLYTISENNTSSTNKAQEGIKATTKKMKNVRPKTNSQACGYYHDLRVQAPLQTSIVALSAMTFVF</sequence>
<dbReference type="RefSeq" id="XP_016457442.1">
    <property type="nucleotide sequence ID" value="XM_016601956.2"/>
</dbReference>
<dbReference type="OrthoDB" id="1292495at2759"/>
<protein>
    <submittedName>
        <fullName evidence="2">Uncharacterized protein LOC107781269</fullName>
    </submittedName>
</protein>
<dbReference type="Proteomes" id="UP000790787">
    <property type="component" value="Unplaced"/>
</dbReference>
<evidence type="ECO:0000313" key="1">
    <source>
        <dbReference type="Proteomes" id="UP000790787"/>
    </source>
</evidence>
<dbReference type="PANTHER" id="PTHR35318">
    <property type="entry name" value="BNAA10G08410D PROTEIN"/>
    <property type="match status" value="1"/>
</dbReference>
<name>A0A1S3Z020_TOBAC</name>
<reference evidence="2" key="1">
    <citation type="submission" date="2025-08" db="UniProtKB">
        <authorList>
            <consortium name="RefSeq"/>
        </authorList>
    </citation>
    <scope>IDENTIFICATION</scope>
    <source>
        <tissue evidence="2">Leaf</tissue>
    </source>
</reference>
<accession>A0A1S3Z020</accession>
<dbReference type="RefSeq" id="XP_016457442.1">
    <property type="nucleotide sequence ID" value="XM_016601956.1"/>
</dbReference>
<dbReference type="PANTHER" id="PTHR35318:SF9">
    <property type="match status" value="1"/>
</dbReference>
<dbReference type="AlphaFoldDB" id="A0A1S3Z020"/>
<keyword evidence="1" id="KW-1185">Reference proteome</keyword>
<gene>
    <name evidence="2" type="primary">LOC107781269</name>
</gene>